<dbReference type="AlphaFoldDB" id="A0A0F9IVF0"/>
<dbReference type="EMBL" id="LAZR01011513">
    <property type="protein sequence ID" value="KKM61273.1"/>
    <property type="molecule type" value="Genomic_DNA"/>
</dbReference>
<comment type="caution">
    <text evidence="1">The sequence shown here is derived from an EMBL/GenBank/DDBJ whole genome shotgun (WGS) entry which is preliminary data.</text>
</comment>
<sequence>MIDPINITADAILWNKLPIHFFYKKRSKITYLSAIEVKASKMNCGYVFTINPPEQPDIIGIMMPRIGEIIIDDFYLDHQTLQFYCPYGGDVLQKTHSLGRFDVPRIDTPIVHLIHENAAYAWSCPSECIITCGFQYQYESYINIEAVATLPYEFTLDISTNYLINLQRYPTSKKQFLINKYTPISTIKKAILNGGIPRSMPSNPDQIIESARILQQLIKSKDNIQSAIIGSLARRLNGINVDVNDIDLMCYSKQDAINTIDTLSNIANCRWAEDGRGLLNYNGINVDICYDNFNVLPGSNFARNRHGLSFIDVEGLILMYAINWIVLSQNQPTKIHQDHLGESIYSLLNSLPDSEYSIQIDNVEIHDYSDCCRKLLNLLQDAQLQYRDLRINRPFMARLFQEKDTHYITIINNGSVNDVRIIIDFLPKKATWQDITGNTQKAKIDLQEDFCIIYLDQIYLPGVLIC</sequence>
<name>A0A0F9IVF0_9ZZZZ</name>
<dbReference type="Gene3D" id="3.30.460.40">
    <property type="match status" value="1"/>
</dbReference>
<organism evidence="1">
    <name type="scientific">marine sediment metagenome</name>
    <dbReference type="NCBI Taxonomy" id="412755"/>
    <lineage>
        <taxon>unclassified sequences</taxon>
        <taxon>metagenomes</taxon>
        <taxon>ecological metagenomes</taxon>
    </lineage>
</organism>
<gene>
    <name evidence="1" type="ORF">LCGC14_1533350</name>
</gene>
<evidence type="ECO:0000313" key="1">
    <source>
        <dbReference type="EMBL" id="KKM61273.1"/>
    </source>
</evidence>
<dbReference type="SUPFAM" id="SSF81301">
    <property type="entry name" value="Nucleotidyltransferase"/>
    <property type="match status" value="1"/>
</dbReference>
<accession>A0A0F9IVF0</accession>
<proteinExistence type="predicted"/>
<protein>
    <submittedName>
        <fullName evidence="1">Uncharacterized protein</fullName>
    </submittedName>
</protein>
<dbReference type="InterPro" id="IPR043519">
    <property type="entry name" value="NT_sf"/>
</dbReference>
<reference evidence="1" key="1">
    <citation type="journal article" date="2015" name="Nature">
        <title>Complex archaea that bridge the gap between prokaryotes and eukaryotes.</title>
        <authorList>
            <person name="Spang A."/>
            <person name="Saw J.H."/>
            <person name="Jorgensen S.L."/>
            <person name="Zaremba-Niedzwiedzka K."/>
            <person name="Martijn J."/>
            <person name="Lind A.E."/>
            <person name="van Eijk R."/>
            <person name="Schleper C."/>
            <person name="Guy L."/>
            <person name="Ettema T.J."/>
        </authorList>
    </citation>
    <scope>NUCLEOTIDE SEQUENCE</scope>
</reference>